<dbReference type="OrthoDB" id="2388713at2"/>
<accession>A0A0B5AJY0</accession>
<dbReference type="HOGENOM" id="CLU_091997_0_0_9"/>
<evidence type="ECO:0000256" key="1">
    <source>
        <dbReference type="SAM" id="Phobius"/>
    </source>
</evidence>
<dbReference type="STRING" id="1508404.JMA_10040"/>
<dbReference type="Proteomes" id="UP000031449">
    <property type="component" value="Chromosome"/>
</dbReference>
<dbReference type="BioCyc" id="JESP1508404:G14D9-10236-MONOMER"/>
<sequence>MDQSKRKDLKIAFSMTFMQFGWSVWMIGIVLLLFITLQVFTDFQVILNNEEVAFQGFIHFIENPFKIFMLVVGILSVPKFLSWFVKTGVTRKDYFTGTAVAAAALSAIFMVIAVIVAGIEQLIAPVEFVTYLGEDASWFLIFVVYTLNIFVYYLAGWLIGAGYYRFGGWGLLLYIAGALGLIFMMDLLWTNQLETPLHASENMPIFISFSATVILIGISLWVIRMSTKRVRVKL</sequence>
<evidence type="ECO:0000313" key="2">
    <source>
        <dbReference type="EMBL" id="AJD90321.1"/>
    </source>
</evidence>
<feature type="transmembrane region" description="Helical" evidence="1">
    <location>
        <begin position="67"/>
        <end position="85"/>
    </location>
</feature>
<reference evidence="2 3" key="1">
    <citation type="submission" date="2014-08" db="EMBL/GenBank/DDBJ databases">
        <title>Complete genome of a marine bacteria Jeotgalibacillus malaysiensis.</title>
        <authorList>
            <person name="Yaakop A.S."/>
            <person name="Chan K.-G."/>
            <person name="Goh K.M."/>
        </authorList>
    </citation>
    <scope>NUCLEOTIDE SEQUENCE [LARGE SCALE GENOMIC DNA]</scope>
    <source>
        <strain evidence="2 3">D5</strain>
    </source>
</reference>
<feature type="transmembrane region" description="Helical" evidence="1">
    <location>
        <begin position="20"/>
        <end position="40"/>
    </location>
</feature>
<dbReference type="KEGG" id="jeo:JMA_10040"/>
<organism evidence="2 3">
    <name type="scientific">Jeotgalibacillus malaysiensis</name>
    <dbReference type="NCBI Taxonomy" id="1508404"/>
    <lineage>
        <taxon>Bacteria</taxon>
        <taxon>Bacillati</taxon>
        <taxon>Bacillota</taxon>
        <taxon>Bacilli</taxon>
        <taxon>Bacillales</taxon>
        <taxon>Caryophanaceae</taxon>
        <taxon>Jeotgalibacillus</taxon>
    </lineage>
</organism>
<keyword evidence="3" id="KW-1185">Reference proteome</keyword>
<feature type="transmembrane region" description="Helical" evidence="1">
    <location>
        <begin position="139"/>
        <end position="159"/>
    </location>
</feature>
<feature type="transmembrane region" description="Helical" evidence="1">
    <location>
        <begin position="97"/>
        <end position="119"/>
    </location>
</feature>
<feature type="transmembrane region" description="Helical" evidence="1">
    <location>
        <begin position="205"/>
        <end position="223"/>
    </location>
</feature>
<evidence type="ECO:0000313" key="3">
    <source>
        <dbReference type="Proteomes" id="UP000031449"/>
    </source>
</evidence>
<dbReference type="EMBL" id="CP009416">
    <property type="protein sequence ID" value="AJD90321.1"/>
    <property type="molecule type" value="Genomic_DNA"/>
</dbReference>
<keyword evidence="1" id="KW-0812">Transmembrane</keyword>
<keyword evidence="1" id="KW-0472">Membrane</keyword>
<keyword evidence="1" id="KW-1133">Transmembrane helix</keyword>
<feature type="transmembrane region" description="Helical" evidence="1">
    <location>
        <begin position="166"/>
        <end position="185"/>
    </location>
</feature>
<proteinExistence type="predicted"/>
<protein>
    <submittedName>
        <fullName evidence="2">Uncharacterized protein</fullName>
    </submittedName>
</protein>
<name>A0A0B5AJY0_9BACL</name>
<gene>
    <name evidence="2" type="ORF">JMA_10040</name>
</gene>
<dbReference type="AlphaFoldDB" id="A0A0B5AJY0"/>